<feature type="domain" description="Amidohydrolase-related" evidence="1">
    <location>
        <begin position="242"/>
        <end position="401"/>
    </location>
</feature>
<dbReference type="PANTHER" id="PTHR43383:SF2">
    <property type="entry name" value="AMIDOHYDROLASE 2 FAMILY PROTEIN"/>
    <property type="match status" value="1"/>
</dbReference>
<evidence type="ECO:0000313" key="3">
    <source>
        <dbReference type="EMBL" id="HGQ18146.1"/>
    </source>
</evidence>
<dbReference type="PANTHER" id="PTHR43383">
    <property type="entry name" value="NODULIN 6"/>
    <property type="match status" value="1"/>
</dbReference>
<dbReference type="GO" id="GO:0016787">
    <property type="term" value="F:hydrolase activity"/>
    <property type="evidence" value="ECO:0007669"/>
    <property type="project" value="InterPro"/>
</dbReference>
<proteinExistence type="predicted"/>
<name>A0A7J3JQ04_9CREN</name>
<dbReference type="Pfam" id="PF04909">
    <property type="entry name" value="Amidohydro_2"/>
    <property type="match status" value="1"/>
</dbReference>
<dbReference type="EMBL" id="DTAI01000051">
    <property type="protein sequence ID" value="HGN36229.1"/>
    <property type="molecule type" value="Genomic_DNA"/>
</dbReference>
<dbReference type="InterPro" id="IPR032466">
    <property type="entry name" value="Metal_Hydrolase"/>
</dbReference>
<organism evidence="3">
    <name type="scientific">Ignisphaera aggregans</name>
    <dbReference type="NCBI Taxonomy" id="334771"/>
    <lineage>
        <taxon>Archaea</taxon>
        <taxon>Thermoproteota</taxon>
        <taxon>Thermoprotei</taxon>
        <taxon>Desulfurococcales</taxon>
        <taxon>Desulfurococcaceae</taxon>
        <taxon>Ignisphaera</taxon>
    </lineage>
</organism>
<dbReference type="InterPro" id="IPR006680">
    <property type="entry name" value="Amidohydro-rel"/>
</dbReference>
<evidence type="ECO:0000259" key="1">
    <source>
        <dbReference type="Pfam" id="PF04909"/>
    </source>
</evidence>
<reference evidence="3" key="1">
    <citation type="journal article" date="2020" name="mSystems">
        <title>Genome- and Community-Level Interaction Insights into Carbon Utilization and Element Cycling Functions of Hydrothermarchaeota in Hydrothermal Sediment.</title>
        <authorList>
            <person name="Zhou Z."/>
            <person name="Liu Y."/>
            <person name="Xu W."/>
            <person name="Pan J."/>
            <person name="Luo Z.H."/>
            <person name="Li M."/>
        </authorList>
    </citation>
    <scope>NUCLEOTIDE SEQUENCE [LARGE SCALE GENOMIC DNA]</scope>
    <source>
        <strain evidence="2">SpSt-618</strain>
        <strain evidence="3">SpSt-657</strain>
    </source>
</reference>
<gene>
    <name evidence="2" type="ORF">ENT87_01570</name>
    <name evidence="3" type="ORF">ENU30_04135</name>
</gene>
<dbReference type="AlphaFoldDB" id="A0A7J3JQ04"/>
<sequence length="404" mass="46789">MGQRIGESLEFEERIQNTWIIDTHSHPFRYVRLSPEHLAGLLAIGGPAYEGGEGFRDLETLLIYRFMLRELSKLLEVDGLGDPLKIMKKRSGLVERSFRDYVELLFRQARIRGLVIDDGYSEARGEHALPNLRIEEFEELLPRWISARYIHRIEPDVKRIFEESSTFTDFVADIEHTIEKFAKDSRYVGFKSIIAYRTGLDISWRDEDEARKEFTECKEKHCEQTWFGPVIRILREYVLSLVVERCRKYGKVVQIHTGIGDKDILLSKSFPHLLFQFLKDERTRKTKIVLVHGGYPNVAITSYLANAFPNVYMDISVATPFGLANLEHRIREALELAPASKIMYASDGYYTPELHWISAVALRKALISLLKEWLSLDLIDLSDALEIAERILYKNAVNVYSLEI</sequence>
<dbReference type="Gene3D" id="3.20.20.140">
    <property type="entry name" value="Metal-dependent hydrolases"/>
    <property type="match status" value="1"/>
</dbReference>
<protein>
    <recommendedName>
        <fullName evidence="1">Amidohydrolase-related domain-containing protein</fullName>
    </recommendedName>
</protein>
<accession>A0A7J3JQ04</accession>
<comment type="caution">
    <text evidence="3">The sequence shown here is derived from an EMBL/GenBank/DDBJ whole genome shotgun (WGS) entry which is preliminary data.</text>
</comment>
<dbReference type="SUPFAM" id="SSF51556">
    <property type="entry name" value="Metallo-dependent hydrolases"/>
    <property type="match status" value="1"/>
</dbReference>
<dbReference type="EMBL" id="DTBZ01000079">
    <property type="protein sequence ID" value="HGQ18146.1"/>
    <property type="molecule type" value="Genomic_DNA"/>
</dbReference>
<evidence type="ECO:0000313" key="2">
    <source>
        <dbReference type="EMBL" id="HGN36229.1"/>
    </source>
</evidence>